<dbReference type="EMBL" id="ASGP02000001">
    <property type="protein sequence ID" value="KAH9526837.1"/>
    <property type="molecule type" value="Genomic_DNA"/>
</dbReference>
<reference evidence="3" key="1">
    <citation type="submission" date="2013-05" db="EMBL/GenBank/DDBJ databases">
        <authorList>
            <person name="Yim A.K.Y."/>
            <person name="Chan T.F."/>
            <person name="Ji K.M."/>
            <person name="Liu X.Y."/>
            <person name="Zhou J.W."/>
            <person name="Li R.Q."/>
            <person name="Yang K.Y."/>
            <person name="Li J."/>
            <person name="Li M."/>
            <person name="Law P.T.W."/>
            <person name="Wu Y.L."/>
            <person name="Cai Z.L."/>
            <person name="Qin H."/>
            <person name="Bao Y."/>
            <person name="Leung R.K.K."/>
            <person name="Ng P.K.S."/>
            <person name="Zou J."/>
            <person name="Zhong X.J."/>
            <person name="Ran P.X."/>
            <person name="Zhong N.S."/>
            <person name="Liu Z.G."/>
            <person name="Tsui S.K.W."/>
        </authorList>
    </citation>
    <scope>NUCLEOTIDE SEQUENCE</scope>
    <source>
        <strain evidence="3">Derf</strain>
        <tissue evidence="3">Whole organism</tissue>
    </source>
</reference>
<evidence type="ECO:0000313" key="4">
    <source>
        <dbReference type="Proteomes" id="UP000790347"/>
    </source>
</evidence>
<reference evidence="2" key="2">
    <citation type="submission" date="2020-06" db="EMBL/GenBank/DDBJ databases">
        <authorList>
            <person name="Ji K."/>
            <person name="Li J."/>
        </authorList>
    </citation>
    <scope>NUCLEOTIDE SEQUENCE</scope>
    <source>
        <strain evidence="2">JKM2019</strain>
        <tissue evidence="2">Whole body</tissue>
    </source>
</reference>
<dbReference type="Proteomes" id="UP000790347">
    <property type="component" value="Unassembled WGS sequence"/>
</dbReference>
<protein>
    <submittedName>
        <fullName evidence="3">Uncharacterized protein</fullName>
    </submittedName>
</protein>
<proteinExistence type="predicted"/>
<dbReference type="AlphaFoldDB" id="A0A922I7I8"/>
<reference evidence="3" key="4">
    <citation type="journal article" date="2022" name="Res Sq">
        <title>Comparative Genomics Reveals Insights into the Divergent Evolution of Astigmatic Mites and Household Pest Adaptations.</title>
        <authorList>
            <person name="Xiong Q."/>
            <person name="Wan A.T.-Y."/>
            <person name="Liu X.-Y."/>
            <person name="Fung C.S.-H."/>
            <person name="Xiao X."/>
            <person name="Malainual N."/>
            <person name="Hou J."/>
            <person name="Wang L."/>
            <person name="Wang M."/>
            <person name="Yang K."/>
            <person name="Cui Y."/>
            <person name="Leung E."/>
            <person name="Nong W."/>
            <person name="Shin S.-K."/>
            <person name="Au S."/>
            <person name="Jeong K.Y."/>
            <person name="Chew F.T."/>
            <person name="Hui J."/>
            <person name="Leung T.F."/>
            <person name="Tungtrongchitr A."/>
            <person name="Zhong N."/>
            <person name="Liu Z."/>
            <person name="Tsui S."/>
        </authorList>
    </citation>
    <scope>NUCLEOTIDE SEQUENCE</scope>
    <source>
        <strain evidence="3">Derf</strain>
        <tissue evidence="3">Whole organism</tissue>
    </source>
</reference>
<dbReference type="Proteomes" id="UP000828236">
    <property type="component" value="Unassembled WGS sequence"/>
</dbReference>
<evidence type="ECO:0000256" key="1">
    <source>
        <dbReference type="SAM" id="SignalP"/>
    </source>
</evidence>
<organism evidence="3 4">
    <name type="scientific">Dermatophagoides farinae</name>
    <name type="common">American house dust mite</name>
    <dbReference type="NCBI Taxonomy" id="6954"/>
    <lineage>
        <taxon>Eukaryota</taxon>
        <taxon>Metazoa</taxon>
        <taxon>Ecdysozoa</taxon>
        <taxon>Arthropoda</taxon>
        <taxon>Chelicerata</taxon>
        <taxon>Arachnida</taxon>
        <taxon>Acari</taxon>
        <taxon>Acariformes</taxon>
        <taxon>Sarcoptiformes</taxon>
        <taxon>Astigmata</taxon>
        <taxon>Psoroptidia</taxon>
        <taxon>Analgoidea</taxon>
        <taxon>Pyroglyphidae</taxon>
        <taxon>Dermatophagoidinae</taxon>
        <taxon>Dermatophagoides</taxon>
    </lineage>
</organism>
<sequence>MNNPNDCHFYTIIIALILLQNSSPSTTMDIHNGQSLMDNLYRLNDIDTGTKTKSTRDKCEIEIITRGSCVVNNNPIKPKIIVHFKTRPSFQSPTEKMRQTIEEEQENKRLSDSVEYKQSVIYEFTVQLIKHMKLDYGGQLKPLIIDTVQSIQLRNYGQADVYELKIYGLDEIEPVKESIEMENSLESSIWAFNMTFYAANITADFMADVNMDGKIFVKKWKLGIRIEQCRFRAGFTLDFSRQFLFTNSFQIKSFGDFKLISEPLTWPFNEIVSNIVQQEKYFIRDIIQLYSQKYLNMTLSNNYDINSILQKIFDDQD</sequence>
<accession>A0A922I7I8</accession>
<evidence type="ECO:0000313" key="3">
    <source>
        <dbReference type="EMBL" id="KAH9526837.1"/>
    </source>
</evidence>
<reference evidence="2" key="3">
    <citation type="journal article" date="2021" name="World Allergy Organ. J.">
        <title>Chromosome-level assembly of Dermatophagoides farinae genome and transcriptome reveals two novel allergens Der f 37 and Der f 39.</title>
        <authorList>
            <person name="Chen J."/>
            <person name="Cai Z."/>
            <person name="Fan D."/>
            <person name="Hu J."/>
            <person name="Hou Y."/>
            <person name="He Y."/>
            <person name="Zhang Z."/>
            <person name="Zhao Z."/>
            <person name="Gao P."/>
            <person name="Hu W."/>
            <person name="Sun J."/>
            <person name="Li J."/>
            <person name="Ji K."/>
        </authorList>
    </citation>
    <scope>NUCLEOTIDE SEQUENCE</scope>
    <source>
        <strain evidence="2">JKM2019</strain>
    </source>
</reference>
<feature type="chain" id="PRO_5038276952" evidence="1">
    <location>
        <begin position="28"/>
        <end position="317"/>
    </location>
</feature>
<feature type="signal peptide" evidence="1">
    <location>
        <begin position="1"/>
        <end position="27"/>
    </location>
</feature>
<comment type="caution">
    <text evidence="3">The sequence shown here is derived from an EMBL/GenBank/DDBJ whole genome shotgun (WGS) entry which is preliminary data.</text>
</comment>
<gene>
    <name evidence="3" type="ORF">DERF_000895</name>
    <name evidence="2" type="ORF">HUG17_4164</name>
</gene>
<evidence type="ECO:0000313" key="2">
    <source>
        <dbReference type="EMBL" id="KAH7641120.1"/>
    </source>
</evidence>
<dbReference type="OrthoDB" id="6500672at2759"/>
<keyword evidence="1" id="KW-0732">Signal</keyword>
<name>A0A922I7I8_DERFA</name>
<keyword evidence="4" id="KW-1185">Reference proteome</keyword>
<dbReference type="EMBL" id="SDOV01000004">
    <property type="protein sequence ID" value="KAH7641120.1"/>
    <property type="molecule type" value="Genomic_DNA"/>
</dbReference>